<keyword evidence="4 10" id="KW-1003">Cell membrane</keyword>
<dbReference type="InterPro" id="IPR049031">
    <property type="entry name" value="T2SSK_SAM-like_1st"/>
</dbReference>
<dbReference type="RefSeq" id="WP_076429547.1">
    <property type="nucleotide sequence ID" value="NZ_FTMP01000013.1"/>
</dbReference>
<evidence type="ECO:0000256" key="10">
    <source>
        <dbReference type="PIRNR" id="PIRNR002786"/>
    </source>
</evidence>
<keyword evidence="7" id="KW-0653">Protein transport</keyword>
<accession>A0A1N6XM34</accession>
<evidence type="ECO:0000256" key="2">
    <source>
        <dbReference type="ARBA" id="ARBA00007246"/>
    </source>
</evidence>
<feature type="domain" description="T2SS protein K second SAM-like" evidence="11">
    <location>
        <begin position="207"/>
        <end position="257"/>
    </location>
</feature>
<evidence type="ECO:0000256" key="8">
    <source>
        <dbReference type="ARBA" id="ARBA00022989"/>
    </source>
</evidence>
<dbReference type="NCBIfam" id="NF037980">
    <property type="entry name" value="T2SS_GspK"/>
    <property type="match status" value="1"/>
</dbReference>
<evidence type="ECO:0000256" key="7">
    <source>
        <dbReference type="ARBA" id="ARBA00022927"/>
    </source>
</evidence>
<dbReference type="Gene3D" id="1.10.40.60">
    <property type="entry name" value="EpsJ-like"/>
    <property type="match status" value="2"/>
</dbReference>
<comment type="similarity">
    <text evidence="2 10">Belongs to the GSP K family.</text>
</comment>
<evidence type="ECO:0000256" key="5">
    <source>
        <dbReference type="ARBA" id="ARBA00022519"/>
    </source>
</evidence>
<evidence type="ECO:0000256" key="9">
    <source>
        <dbReference type="ARBA" id="ARBA00023136"/>
    </source>
</evidence>
<keyword evidence="3 10" id="KW-0813">Transport</keyword>
<keyword evidence="6" id="KW-0812">Transmembrane</keyword>
<dbReference type="Proteomes" id="UP000185841">
    <property type="component" value="Unassembled WGS sequence"/>
</dbReference>
<dbReference type="PANTHER" id="PTHR38831">
    <property type="entry name" value="TYPE II SECRETION SYSTEM PROTEIN K"/>
    <property type="match status" value="1"/>
</dbReference>
<feature type="domain" description="T2SS protein K first SAM-like" evidence="12">
    <location>
        <begin position="101"/>
        <end position="203"/>
    </location>
</feature>
<dbReference type="PANTHER" id="PTHR38831:SF1">
    <property type="entry name" value="TYPE II SECRETION SYSTEM PROTEIN K-RELATED"/>
    <property type="match status" value="1"/>
</dbReference>
<reference evidence="13 14" key="1">
    <citation type="submission" date="2017-01" db="EMBL/GenBank/DDBJ databases">
        <authorList>
            <person name="Mah S.A."/>
            <person name="Swanson W.J."/>
            <person name="Moy G.W."/>
            <person name="Vacquier V.D."/>
        </authorList>
    </citation>
    <scope>NUCLEOTIDE SEQUENCE [LARGE SCALE GENOMIC DNA]</scope>
    <source>
        <strain evidence="13 14">RU36E</strain>
    </source>
</reference>
<evidence type="ECO:0000259" key="11">
    <source>
        <dbReference type="Pfam" id="PF03934"/>
    </source>
</evidence>
<dbReference type="SUPFAM" id="SSF54523">
    <property type="entry name" value="Pili subunits"/>
    <property type="match status" value="1"/>
</dbReference>
<comment type="subcellular location">
    <subcellularLocation>
        <location evidence="1 10">Cell inner membrane</location>
    </subcellularLocation>
</comment>
<dbReference type="GO" id="GO:0009306">
    <property type="term" value="P:protein secretion"/>
    <property type="evidence" value="ECO:0007669"/>
    <property type="project" value="InterPro"/>
</dbReference>
<dbReference type="InterPro" id="IPR045584">
    <property type="entry name" value="Pilin-like"/>
</dbReference>
<dbReference type="InterPro" id="IPR049179">
    <property type="entry name" value="T2SSK_SAM-like_2nd"/>
</dbReference>
<evidence type="ECO:0000313" key="14">
    <source>
        <dbReference type="Proteomes" id="UP000185841"/>
    </source>
</evidence>
<evidence type="ECO:0000256" key="3">
    <source>
        <dbReference type="ARBA" id="ARBA00022448"/>
    </source>
</evidence>
<evidence type="ECO:0000256" key="4">
    <source>
        <dbReference type="ARBA" id="ARBA00022475"/>
    </source>
</evidence>
<dbReference type="InterPro" id="IPR005628">
    <property type="entry name" value="GspK"/>
</dbReference>
<evidence type="ECO:0000256" key="6">
    <source>
        <dbReference type="ARBA" id="ARBA00022692"/>
    </source>
</evidence>
<protein>
    <recommendedName>
        <fullName evidence="10">Type II secretion system protein K</fullName>
    </recommendedName>
</protein>
<dbReference type="SUPFAM" id="SSF158544">
    <property type="entry name" value="GspK insert domain-like"/>
    <property type="match status" value="1"/>
</dbReference>
<dbReference type="GO" id="GO:0005886">
    <property type="term" value="C:plasma membrane"/>
    <property type="evidence" value="ECO:0007669"/>
    <property type="project" value="UniProtKB-SubCell"/>
</dbReference>
<keyword evidence="8" id="KW-1133">Transmembrane helix</keyword>
<dbReference type="Gene3D" id="3.30.1300.30">
    <property type="entry name" value="GSPII I/J protein-like"/>
    <property type="match status" value="1"/>
</dbReference>
<sequence>MRRQRGVALITVLLVVALVTVVCAALLLRQQLAIRSTGNQLLVRQAQYYAEGGELVAKALLRRDLSEGQVDHLAEAWANPRLRFPLDEGGELRLRIEDLSGRFNLNSLSVNGEAGELALLRLRRLLQRLQLSPAYADRLRDWLDLDQDPSGMAGAEDDQYLLLKPAYRTGPGVIADVSELRLLLGMSEVDYRRLAPFVSALPKDVELNVNTASAQVLACLGDGIPDSALKAVIEGRGRTGYREPSAVTQQLSAYAVSPRGLGIASQYFRVTTEVLLGDRRQVLTSYLQRGNDGRVRLMGRDLGQEGLAPPPVEESKQ</sequence>
<name>A0A1N6XM34_AQUAC</name>
<dbReference type="EMBL" id="FTMP01000013">
    <property type="protein sequence ID" value="SIR03414.1"/>
    <property type="molecule type" value="Genomic_DNA"/>
</dbReference>
<organism evidence="13 14">
    <name type="scientific">Aquipseudomonas alcaligenes</name>
    <name type="common">Pseudomonas alcaligenes</name>
    <dbReference type="NCBI Taxonomy" id="43263"/>
    <lineage>
        <taxon>Bacteria</taxon>
        <taxon>Pseudomonadati</taxon>
        <taxon>Pseudomonadota</taxon>
        <taxon>Gammaproteobacteria</taxon>
        <taxon>Pseudomonadales</taxon>
        <taxon>Pseudomonadaceae</taxon>
        <taxon>Aquipseudomonas</taxon>
    </lineage>
</organism>
<evidence type="ECO:0000256" key="1">
    <source>
        <dbReference type="ARBA" id="ARBA00004533"/>
    </source>
</evidence>
<evidence type="ECO:0000259" key="12">
    <source>
        <dbReference type="Pfam" id="PF21687"/>
    </source>
</evidence>
<keyword evidence="5 10" id="KW-0997">Cell inner membrane</keyword>
<dbReference type="InterPro" id="IPR038072">
    <property type="entry name" value="GspK_central_sf"/>
</dbReference>
<proteinExistence type="inferred from homology"/>
<gene>
    <name evidence="13" type="ORF">SAMN05878282_11364</name>
</gene>
<dbReference type="Pfam" id="PF21687">
    <property type="entry name" value="T2SSK_1st"/>
    <property type="match status" value="1"/>
</dbReference>
<keyword evidence="9 10" id="KW-0472">Membrane</keyword>
<dbReference type="AlphaFoldDB" id="A0A1N6XM34"/>
<dbReference type="PIRSF" id="PIRSF002786">
    <property type="entry name" value="XcpX"/>
    <property type="match status" value="1"/>
</dbReference>
<evidence type="ECO:0000313" key="13">
    <source>
        <dbReference type="EMBL" id="SIR03414.1"/>
    </source>
</evidence>
<dbReference type="Pfam" id="PF03934">
    <property type="entry name" value="T2SSK"/>
    <property type="match status" value="1"/>
</dbReference>